<dbReference type="PANTHER" id="PTHR21098">
    <property type="entry name" value="RIBOFLAVIN SYNTHASE ALPHA CHAIN"/>
    <property type="match status" value="1"/>
</dbReference>
<evidence type="ECO:0000256" key="1">
    <source>
        <dbReference type="ARBA" id="ARBA00000968"/>
    </source>
</evidence>
<evidence type="ECO:0000256" key="10">
    <source>
        <dbReference type="PROSITE-ProRule" id="PRU00524"/>
    </source>
</evidence>
<dbReference type="InterPro" id="IPR026017">
    <property type="entry name" value="Lumazine-bd_dom"/>
</dbReference>
<name>A0A7V0Z4U5_UNCW3</name>
<comment type="function">
    <text evidence="2">Catalyzes the dismutation of two molecules of 6,7-dimethyl-8-ribityllumazine, resulting in the formation of riboflavin and 5-amino-6-(D-ribitylamino)uracil.</text>
</comment>
<evidence type="ECO:0000256" key="8">
    <source>
        <dbReference type="ARBA" id="ARBA00022737"/>
    </source>
</evidence>
<dbReference type="InterPro" id="IPR001783">
    <property type="entry name" value="Lumazine-bd"/>
</dbReference>
<evidence type="ECO:0000259" key="11">
    <source>
        <dbReference type="PROSITE" id="PS51177"/>
    </source>
</evidence>
<dbReference type="InterPro" id="IPR017938">
    <property type="entry name" value="Riboflavin_synthase-like_b-brl"/>
</dbReference>
<dbReference type="AlphaFoldDB" id="A0A7V0Z4U5"/>
<evidence type="ECO:0000256" key="2">
    <source>
        <dbReference type="ARBA" id="ARBA00002803"/>
    </source>
</evidence>
<comment type="pathway">
    <text evidence="3">Cofactor biosynthesis; riboflavin biosynthesis; riboflavin from 2-hydroxy-3-oxobutyl phosphate and 5-amino-6-(D-ribitylamino)uracil: step 2/2.</text>
</comment>
<evidence type="ECO:0000313" key="12">
    <source>
        <dbReference type="EMBL" id="HDY58640.1"/>
    </source>
</evidence>
<proteinExistence type="predicted"/>
<dbReference type="SUPFAM" id="SSF63380">
    <property type="entry name" value="Riboflavin synthase domain-like"/>
    <property type="match status" value="2"/>
</dbReference>
<dbReference type="Gene3D" id="2.40.30.20">
    <property type="match status" value="2"/>
</dbReference>
<dbReference type="GO" id="GO:0009231">
    <property type="term" value="P:riboflavin biosynthetic process"/>
    <property type="evidence" value="ECO:0007669"/>
    <property type="project" value="UniProtKB-KW"/>
</dbReference>
<organism evidence="12">
    <name type="scientific">candidate division WOR-3 bacterium</name>
    <dbReference type="NCBI Taxonomy" id="2052148"/>
    <lineage>
        <taxon>Bacteria</taxon>
        <taxon>Bacteria division WOR-3</taxon>
    </lineage>
</organism>
<feature type="domain" description="Lumazine-binding" evidence="11">
    <location>
        <begin position="93"/>
        <end position="185"/>
    </location>
</feature>
<evidence type="ECO:0000256" key="6">
    <source>
        <dbReference type="ARBA" id="ARBA00022619"/>
    </source>
</evidence>
<dbReference type="NCBIfam" id="NF006767">
    <property type="entry name" value="PRK09289.1"/>
    <property type="match status" value="1"/>
</dbReference>
<accession>A0A7V0Z4U5</accession>
<feature type="repeat" description="Lumazine-binding" evidence="10">
    <location>
        <begin position="1"/>
        <end position="92"/>
    </location>
</feature>
<comment type="catalytic activity">
    <reaction evidence="1">
        <text>2 6,7-dimethyl-8-(1-D-ribityl)lumazine + H(+) = 5-amino-6-(D-ribitylamino)uracil + riboflavin</text>
        <dbReference type="Rhea" id="RHEA:20772"/>
        <dbReference type="ChEBI" id="CHEBI:15378"/>
        <dbReference type="ChEBI" id="CHEBI:15934"/>
        <dbReference type="ChEBI" id="CHEBI:57986"/>
        <dbReference type="ChEBI" id="CHEBI:58201"/>
        <dbReference type="EC" id="2.5.1.9"/>
    </reaction>
</comment>
<reference evidence="12" key="1">
    <citation type="journal article" date="2020" name="mSystems">
        <title>Genome- and Community-Level Interaction Insights into Carbon Utilization and Element Cycling Functions of Hydrothermarchaeota in Hydrothermal Sediment.</title>
        <authorList>
            <person name="Zhou Z."/>
            <person name="Liu Y."/>
            <person name="Xu W."/>
            <person name="Pan J."/>
            <person name="Luo Z.H."/>
            <person name="Li M."/>
        </authorList>
    </citation>
    <scope>NUCLEOTIDE SEQUENCE [LARGE SCALE GENOMIC DNA]</scope>
    <source>
        <strain evidence="12">SpSt-258</strain>
    </source>
</reference>
<dbReference type="CDD" id="cd00402">
    <property type="entry name" value="Riboflavin_synthase_like"/>
    <property type="match status" value="1"/>
</dbReference>
<feature type="repeat" description="Lumazine-binding" evidence="10">
    <location>
        <begin position="93"/>
        <end position="185"/>
    </location>
</feature>
<dbReference type="EC" id="2.5.1.9" evidence="4 9"/>
<gene>
    <name evidence="12" type="ORF">ENP86_03695</name>
</gene>
<dbReference type="InterPro" id="IPR023366">
    <property type="entry name" value="ATP_synth_asu-like_sf"/>
</dbReference>
<evidence type="ECO:0000256" key="9">
    <source>
        <dbReference type="NCBIfam" id="TIGR00187"/>
    </source>
</evidence>
<keyword evidence="6" id="KW-0686">Riboflavin biosynthesis</keyword>
<evidence type="ECO:0000256" key="3">
    <source>
        <dbReference type="ARBA" id="ARBA00004887"/>
    </source>
</evidence>
<evidence type="ECO:0000256" key="7">
    <source>
        <dbReference type="ARBA" id="ARBA00022679"/>
    </source>
</evidence>
<sequence>MFTGIVEEKGQILNILRGKVQKIEIKSNLKVNIGDSINIQGVCLTVAGLLKNGFYVEAMEQTKGKTTLSLWKTGDYMNLERAIGFDGRFGGHIVLGHIDEVAKIIRIKGNEYYFQVSPAYKNFLIIRGSIAIDGVSLTIGSVNKNIFSVYLIPYTLNNTTLGIRKVGDFVNIEYDYLVKIINKSLFGKP</sequence>
<dbReference type="EMBL" id="DSKY01000010">
    <property type="protein sequence ID" value="HDY58640.1"/>
    <property type="molecule type" value="Genomic_DNA"/>
</dbReference>
<keyword evidence="7 12" id="KW-0808">Transferase</keyword>
<dbReference type="Pfam" id="PF00677">
    <property type="entry name" value="Lum_binding"/>
    <property type="match status" value="2"/>
</dbReference>
<evidence type="ECO:0000256" key="5">
    <source>
        <dbReference type="ARBA" id="ARBA00013950"/>
    </source>
</evidence>
<evidence type="ECO:0000256" key="4">
    <source>
        <dbReference type="ARBA" id="ARBA00012827"/>
    </source>
</evidence>
<dbReference type="PIRSF" id="PIRSF000498">
    <property type="entry name" value="Riboflavin_syn_A"/>
    <property type="match status" value="1"/>
</dbReference>
<protein>
    <recommendedName>
        <fullName evidence="5 9">Riboflavin synthase</fullName>
        <ecNumber evidence="4 9">2.5.1.9</ecNumber>
    </recommendedName>
</protein>
<dbReference type="GO" id="GO:0004746">
    <property type="term" value="F:riboflavin synthase activity"/>
    <property type="evidence" value="ECO:0007669"/>
    <property type="project" value="UniProtKB-UniRule"/>
</dbReference>
<dbReference type="NCBIfam" id="TIGR00187">
    <property type="entry name" value="ribE"/>
    <property type="match status" value="1"/>
</dbReference>
<dbReference type="PANTHER" id="PTHR21098:SF12">
    <property type="entry name" value="RIBOFLAVIN SYNTHASE"/>
    <property type="match status" value="1"/>
</dbReference>
<keyword evidence="8" id="KW-0677">Repeat</keyword>
<dbReference type="PROSITE" id="PS51177">
    <property type="entry name" value="LUMAZINE_BIND"/>
    <property type="match status" value="2"/>
</dbReference>
<comment type="caution">
    <text evidence="12">The sequence shown here is derived from an EMBL/GenBank/DDBJ whole genome shotgun (WGS) entry which is preliminary data.</text>
</comment>
<feature type="domain" description="Lumazine-binding" evidence="11">
    <location>
        <begin position="1"/>
        <end position="92"/>
    </location>
</feature>